<feature type="transmembrane region" description="Helical" evidence="1">
    <location>
        <begin position="53"/>
        <end position="71"/>
    </location>
</feature>
<dbReference type="RefSeq" id="WP_350343317.1">
    <property type="nucleotide sequence ID" value="NZ_CP158367.1"/>
</dbReference>
<gene>
    <name evidence="2" type="ORF">PRVXT_002611</name>
</gene>
<feature type="transmembrane region" description="Helical" evidence="1">
    <location>
        <begin position="21"/>
        <end position="41"/>
    </location>
</feature>
<proteinExistence type="predicted"/>
<evidence type="ECO:0000256" key="1">
    <source>
        <dbReference type="SAM" id="Phobius"/>
    </source>
</evidence>
<dbReference type="EMBL" id="CP158367">
    <property type="protein sequence ID" value="XBX74565.1"/>
    <property type="molecule type" value="Genomic_DNA"/>
</dbReference>
<accession>A0AAU7VKJ8</accession>
<protein>
    <submittedName>
        <fullName evidence="2">Uncharacterized protein</fullName>
    </submittedName>
</protein>
<reference evidence="2" key="1">
    <citation type="journal article" date="2013" name="Extremophiles">
        <title>Proteinivorax tanatarense gen. nov., sp. nov., an anaerobic, haloalkaliphilic, proteolytic bacterium isolated from a decaying algal bloom, and proposal of Proteinivoraceae fam. nov.</title>
        <authorList>
            <person name="Kevbrin V."/>
            <person name="Boltyanskaya Y."/>
            <person name="Zhilina T."/>
            <person name="Kolganova T."/>
            <person name="Lavrentjeva E."/>
            <person name="Kuznetsov B."/>
        </authorList>
    </citation>
    <scope>NUCLEOTIDE SEQUENCE</scope>
    <source>
        <strain evidence="2">Z-910T</strain>
    </source>
</reference>
<organism evidence="2">
    <name type="scientific">Proteinivorax tanatarense</name>
    <dbReference type="NCBI Taxonomy" id="1260629"/>
    <lineage>
        <taxon>Bacteria</taxon>
        <taxon>Bacillati</taxon>
        <taxon>Bacillota</taxon>
        <taxon>Clostridia</taxon>
        <taxon>Eubacteriales</taxon>
        <taxon>Proteinivoracaceae</taxon>
        <taxon>Proteinivorax</taxon>
    </lineage>
</organism>
<evidence type="ECO:0000313" key="2">
    <source>
        <dbReference type="EMBL" id="XBX74565.1"/>
    </source>
</evidence>
<name>A0AAU7VKJ8_9FIRM</name>
<keyword evidence="1" id="KW-1133">Transmembrane helix</keyword>
<sequence length="86" mass="9677">MNKHKFSDIVKKIYKVIGATGMLILLVIATNIAGWTFFLIANHPDTAIAYESQTLTIFLVIAAMLFFVTVIDKFCSKKHTNDNQNI</sequence>
<keyword evidence="1" id="KW-0472">Membrane</keyword>
<keyword evidence="1" id="KW-0812">Transmembrane</keyword>
<reference evidence="2" key="2">
    <citation type="submission" date="2024-06" db="EMBL/GenBank/DDBJ databases">
        <authorList>
            <person name="Petrova K.O."/>
            <person name="Toshchakov S.V."/>
            <person name="Boltjanskaja Y.V."/>
            <person name="Kevbrin V."/>
        </authorList>
    </citation>
    <scope>NUCLEOTIDE SEQUENCE</scope>
    <source>
        <strain evidence="2">Z-910T</strain>
    </source>
</reference>
<dbReference type="AlphaFoldDB" id="A0AAU7VKJ8"/>